<dbReference type="EMBL" id="BAABFL010000419">
    <property type="protein sequence ID" value="GAA4650768.1"/>
    <property type="molecule type" value="Genomic_DNA"/>
</dbReference>
<accession>A0ABP8V5P2</accession>
<dbReference type="Proteomes" id="UP001500604">
    <property type="component" value="Unassembled WGS sequence"/>
</dbReference>
<comment type="caution">
    <text evidence="1">The sequence shown here is derived from an EMBL/GenBank/DDBJ whole genome shotgun (WGS) entry which is preliminary data.</text>
</comment>
<keyword evidence="2" id="KW-1185">Reference proteome</keyword>
<evidence type="ECO:0000313" key="1">
    <source>
        <dbReference type="EMBL" id="GAA4650768.1"/>
    </source>
</evidence>
<dbReference type="RefSeq" id="WP_345197008.1">
    <property type="nucleotide sequence ID" value="NZ_BAABFL010000419.1"/>
</dbReference>
<proteinExistence type="predicted"/>
<name>A0ABP8V5P2_9GAMM</name>
<gene>
    <name evidence="1" type="ORF">GCM10023116_30510</name>
</gene>
<organism evidence="1 2">
    <name type="scientific">Kistimonas scapharcae</name>
    <dbReference type="NCBI Taxonomy" id="1036133"/>
    <lineage>
        <taxon>Bacteria</taxon>
        <taxon>Pseudomonadati</taxon>
        <taxon>Pseudomonadota</taxon>
        <taxon>Gammaproteobacteria</taxon>
        <taxon>Oceanospirillales</taxon>
        <taxon>Endozoicomonadaceae</taxon>
        <taxon>Kistimonas</taxon>
    </lineage>
</organism>
<sequence>MQLIDCQNDNRHFYLPGATMDSVSGTVTFHHPTRKPATEILSDTIVHLDAFSRHIHHTRYHCPIYCWLAAGKVKFHKVFIESRVFLYMEYRDRRGASCYRQRQFKHLEDALLFLEQEAAHVELPDICGEETAKRPIKLPDQSQAA</sequence>
<reference evidence="2" key="1">
    <citation type="journal article" date="2019" name="Int. J. Syst. Evol. Microbiol.">
        <title>The Global Catalogue of Microorganisms (GCM) 10K type strain sequencing project: providing services to taxonomists for standard genome sequencing and annotation.</title>
        <authorList>
            <consortium name="The Broad Institute Genomics Platform"/>
            <consortium name="The Broad Institute Genome Sequencing Center for Infectious Disease"/>
            <person name="Wu L."/>
            <person name="Ma J."/>
        </authorList>
    </citation>
    <scope>NUCLEOTIDE SEQUENCE [LARGE SCALE GENOMIC DNA]</scope>
    <source>
        <strain evidence="2">JCM 17805</strain>
    </source>
</reference>
<evidence type="ECO:0000313" key="2">
    <source>
        <dbReference type="Proteomes" id="UP001500604"/>
    </source>
</evidence>
<protein>
    <submittedName>
        <fullName evidence="1">Uncharacterized protein</fullName>
    </submittedName>
</protein>